<gene>
    <name evidence="2" type="ORF">ATY40_BA7500828</name>
</gene>
<dbReference type="Gene3D" id="1.10.472.10">
    <property type="entry name" value="Cyclin-like"/>
    <property type="match status" value="1"/>
</dbReference>
<dbReference type="EMBL" id="CP014584">
    <property type="protein sequence ID" value="ANZ73757.1"/>
    <property type="molecule type" value="Genomic_DNA"/>
</dbReference>
<keyword evidence="3" id="KW-1185">Reference proteome</keyword>
<feature type="compositionally biased region" description="Low complexity" evidence="1">
    <location>
        <begin position="57"/>
        <end position="68"/>
    </location>
</feature>
<dbReference type="Pfam" id="PF08613">
    <property type="entry name" value="Cyclin"/>
    <property type="match status" value="1"/>
</dbReference>
<dbReference type="InterPro" id="IPR013922">
    <property type="entry name" value="Cyclin_PHO80-like"/>
</dbReference>
<dbReference type="CDD" id="cd20558">
    <property type="entry name" value="CYCLIN_ScPCL7-like"/>
    <property type="match status" value="1"/>
</dbReference>
<feature type="compositionally biased region" description="Low complexity" evidence="1">
    <location>
        <begin position="231"/>
        <end position="241"/>
    </location>
</feature>
<feature type="region of interest" description="Disordered" evidence="1">
    <location>
        <begin position="225"/>
        <end position="247"/>
    </location>
</feature>
<dbReference type="GO" id="GO:0016538">
    <property type="term" value="F:cyclin-dependent protein serine/threonine kinase regulator activity"/>
    <property type="evidence" value="ECO:0007669"/>
    <property type="project" value="TreeGrafter"/>
</dbReference>
<feature type="region of interest" description="Disordered" evidence="1">
    <location>
        <begin position="1"/>
        <end position="68"/>
    </location>
</feature>
<name>A0A1B2J710_PICPA</name>
<evidence type="ECO:0000313" key="3">
    <source>
        <dbReference type="Proteomes" id="UP000094565"/>
    </source>
</evidence>
<evidence type="ECO:0000313" key="2">
    <source>
        <dbReference type="EMBL" id="ANZ73757.1"/>
    </source>
</evidence>
<proteinExistence type="predicted"/>
<dbReference type="OrthoDB" id="1060854at2759"/>
<accession>A0A1B2J710</accession>
<protein>
    <submittedName>
        <fullName evidence="2">BA75_00828T0</fullName>
    </submittedName>
</protein>
<dbReference type="GO" id="GO:0000307">
    <property type="term" value="C:cyclin-dependent protein kinase holoenzyme complex"/>
    <property type="evidence" value="ECO:0007669"/>
    <property type="project" value="TreeGrafter"/>
</dbReference>
<dbReference type="AlphaFoldDB" id="A0A1B2J710"/>
<dbReference type="Proteomes" id="UP000094565">
    <property type="component" value="Chromosome 1"/>
</dbReference>
<reference evidence="2 3" key="1">
    <citation type="submission" date="2016-02" db="EMBL/GenBank/DDBJ databases">
        <title>Comparative genomic and transcriptomic foundation for Pichia pastoris.</title>
        <authorList>
            <person name="Love K.R."/>
            <person name="Shah K.A."/>
            <person name="Whittaker C.A."/>
            <person name="Wu J."/>
            <person name="Bartlett M.C."/>
            <person name="Ma D."/>
            <person name="Leeson R.L."/>
            <person name="Priest M."/>
            <person name="Young S.K."/>
            <person name="Love J.C."/>
        </authorList>
    </citation>
    <scope>NUCLEOTIDE SEQUENCE [LARGE SCALE GENOMIC DNA]</scope>
    <source>
        <strain evidence="2 3">ATCC 28485</strain>
    </source>
</reference>
<dbReference type="GO" id="GO:0005634">
    <property type="term" value="C:nucleus"/>
    <property type="evidence" value="ECO:0007669"/>
    <property type="project" value="TreeGrafter"/>
</dbReference>
<evidence type="ECO:0000256" key="1">
    <source>
        <dbReference type="SAM" id="MobiDB-lite"/>
    </source>
</evidence>
<dbReference type="PANTHER" id="PTHR15615">
    <property type="match status" value="1"/>
</dbReference>
<dbReference type="PANTHER" id="PTHR15615:SF94">
    <property type="entry name" value="PHO85 CYCLIN-6-RELATED"/>
    <property type="match status" value="1"/>
</dbReference>
<sequence>MSYNQQGNTLKGVPIPNKNKRSDSHTVHGASSSSLHHDSFSPSAQPPFYNPNEISHSQNSLSRQSSSLLTSNLQNRRTQPAFLEPELYSNSPNEQAARFQPYVTHNNHNSPNVVSSSYMSRMAIQRPSSEAVSTSVLPNGGVSSFQPAVAAPTTNLSTDNVFSKPIPVVTPQHPSSGFHPTLHSHLASSNFINPQSYGHLSQSVPNRHFGEFEVMNQAKQQPFNPMQSNYQAQSPQLLPQEAPQPPLQEQNVNELDPNEDEVLNIAEFPIQDLLLMLSSLLQQIVEANDLLHPGYYKKAQDKEHLMNGNNKYIVSVLAFHGRNIPTISLHDYLKRILKYCPATNDVFLSLLVYFDRIAKRANAGEFKDLHSLYDGSNEEQAFVMDSYNIHRLIIAGITVASKFFSDVFYKNNRYGKVGGLPLEELNYLELQFLMLLDFKLMIKLEELYKYGNLLLKFWKREQLKKKEKELP</sequence>
<organism evidence="2 3">
    <name type="scientific">Komagataella pastoris</name>
    <name type="common">Yeast</name>
    <name type="synonym">Pichia pastoris</name>
    <dbReference type="NCBI Taxonomy" id="4922"/>
    <lineage>
        <taxon>Eukaryota</taxon>
        <taxon>Fungi</taxon>
        <taxon>Dikarya</taxon>
        <taxon>Ascomycota</taxon>
        <taxon>Saccharomycotina</taxon>
        <taxon>Pichiomycetes</taxon>
        <taxon>Pichiales</taxon>
        <taxon>Pichiaceae</taxon>
        <taxon>Komagataella</taxon>
    </lineage>
</organism>
<dbReference type="GO" id="GO:0019901">
    <property type="term" value="F:protein kinase binding"/>
    <property type="evidence" value="ECO:0007669"/>
    <property type="project" value="InterPro"/>
</dbReference>